<comment type="caution">
    <text evidence="2">The sequence shown here is derived from an EMBL/GenBank/DDBJ whole genome shotgun (WGS) entry which is preliminary data.</text>
</comment>
<dbReference type="PANTHER" id="PTHR11802:SF198">
    <property type="entry name" value="SERINE CARBOXYPEPTIDASE-LIKE 27"/>
    <property type="match status" value="1"/>
</dbReference>
<keyword evidence="2" id="KW-0645">Protease</keyword>
<keyword evidence="3" id="KW-1185">Reference proteome</keyword>
<evidence type="ECO:0000313" key="2">
    <source>
        <dbReference type="EMBL" id="KAF5800122.1"/>
    </source>
</evidence>
<organism evidence="2 3">
    <name type="scientific">Helianthus annuus</name>
    <name type="common">Common sunflower</name>
    <dbReference type="NCBI Taxonomy" id="4232"/>
    <lineage>
        <taxon>Eukaryota</taxon>
        <taxon>Viridiplantae</taxon>
        <taxon>Streptophyta</taxon>
        <taxon>Embryophyta</taxon>
        <taxon>Tracheophyta</taxon>
        <taxon>Spermatophyta</taxon>
        <taxon>Magnoliopsida</taxon>
        <taxon>eudicotyledons</taxon>
        <taxon>Gunneridae</taxon>
        <taxon>Pentapetalae</taxon>
        <taxon>asterids</taxon>
        <taxon>campanulids</taxon>
        <taxon>Asterales</taxon>
        <taxon>Asteraceae</taxon>
        <taxon>Asteroideae</taxon>
        <taxon>Heliantheae alliance</taxon>
        <taxon>Heliantheae</taxon>
        <taxon>Helianthus</taxon>
    </lineage>
</organism>
<dbReference type="EMBL" id="MNCJ02000322">
    <property type="protein sequence ID" value="KAF5800122.1"/>
    <property type="molecule type" value="Genomic_DNA"/>
</dbReference>
<evidence type="ECO:0000313" key="3">
    <source>
        <dbReference type="Proteomes" id="UP000215914"/>
    </source>
</evidence>
<evidence type="ECO:0000256" key="1">
    <source>
        <dbReference type="ARBA" id="ARBA00009431"/>
    </source>
</evidence>
<dbReference type="Gramene" id="mRNA:HanXRQr2_Chr07g0312391">
    <property type="protein sequence ID" value="mRNA:HanXRQr2_Chr07g0312391"/>
    <property type="gene ID" value="HanXRQr2_Chr07g0312391"/>
</dbReference>
<dbReference type="Proteomes" id="UP000215914">
    <property type="component" value="Unassembled WGS sequence"/>
</dbReference>
<dbReference type="PANTHER" id="PTHR11802">
    <property type="entry name" value="SERINE PROTEASE FAMILY S10 SERINE CARBOXYPEPTIDASE"/>
    <property type="match status" value="1"/>
</dbReference>
<reference evidence="2" key="1">
    <citation type="journal article" date="2017" name="Nature">
        <title>The sunflower genome provides insights into oil metabolism, flowering and Asterid evolution.</title>
        <authorList>
            <person name="Badouin H."/>
            <person name="Gouzy J."/>
            <person name="Grassa C.J."/>
            <person name="Murat F."/>
            <person name="Staton S.E."/>
            <person name="Cottret L."/>
            <person name="Lelandais-Briere C."/>
            <person name="Owens G.L."/>
            <person name="Carrere S."/>
            <person name="Mayjonade B."/>
            <person name="Legrand L."/>
            <person name="Gill N."/>
            <person name="Kane N.C."/>
            <person name="Bowers J.E."/>
            <person name="Hubner S."/>
            <person name="Bellec A."/>
            <person name="Berard A."/>
            <person name="Berges H."/>
            <person name="Blanchet N."/>
            <person name="Boniface M.C."/>
            <person name="Brunel D."/>
            <person name="Catrice O."/>
            <person name="Chaidir N."/>
            <person name="Claudel C."/>
            <person name="Donnadieu C."/>
            <person name="Faraut T."/>
            <person name="Fievet G."/>
            <person name="Helmstetter N."/>
            <person name="King M."/>
            <person name="Knapp S.J."/>
            <person name="Lai Z."/>
            <person name="Le Paslier M.C."/>
            <person name="Lippi Y."/>
            <person name="Lorenzon L."/>
            <person name="Mandel J.R."/>
            <person name="Marage G."/>
            <person name="Marchand G."/>
            <person name="Marquand E."/>
            <person name="Bret-Mestries E."/>
            <person name="Morien E."/>
            <person name="Nambeesan S."/>
            <person name="Nguyen T."/>
            <person name="Pegot-Espagnet P."/>
            <person name="Pouilly N."/>
            <person name="Raftis F."/>
            <person name="Sallet E."/>
            <person name="Schiex T."/>
            <person name="Thomas J."/>
            <person name="Vandecasteele C."/>
            <person name="Vares D."/>
            <person name="Vear F."/>
            <person name="Vautrin S."/>
            <person name="Crespi M."/>
            <person name="Mangin B."/>
            <person name="Burke J.M."/>
            <person name="Salse J."/>
            <person name="Munos S."/>
            <person name="Vincourt P."/>
            <person name="Rieseberg L.H."/>
            <person name="Langlade N.B."/>
        </authorList>
    </citation>
    <scope>NUCLEOTIDE SEQUENCE</scope>
    <source>
        <tissue evidence="2">Leaves</tissue>
    </source>
</reference>
<accession>A0A9K3NGZ4</accession>
<dbReference type="InterPro" id="IPR001563">
    <property type="entry name" value="Peptidase_S10"/>
</dbReference>
<reference evidence="2" key="2">
    <citation type="submission" date="2020-06" db="EMBL/GenBank/DDBJ databases">
        <title>Helianthus annuus Genome sequencing and assembly Release 2.</title>
        <authorList>
            <person name="Gouzy J."/>
            <person name="Langlade N."/>
            <person name="Munos S."/>
        </authorList>
    </citation>
    <scope>NUCLEOTIDE SEQUENCE</scope>
    <source>
        <tissue evidence="2">Leaves</tissue>
    </source>
</reference>
<dbReference type="GO" id="GO:0006508">
    <property type="term" value="P:proteolysis"/>
    <property type="evidence" value="ECO:0007669"/>
    <property type="project" value="InterPro"/>
</dbReference>
<dbReference type="Pfam" id="PF00450">
    <property type="entry name" value="Peptidase_S10"/>
    <property type="match status" value="1"/>
</dbReference>
<keyword evidence="2" id="KW-0121">Carboxypeptidase</keyword>
<sequence length="93" mass="11155">MSHKLSAKSFPFLSSKDSYAFLVNWFERFPPYKHRNFYIARESYAGHYVQQLSQLIYRRNKGVKNPPTNPLLDPEPNKQKRVGSRFSIYRVKW</sequence>
<keyword evidence="2" id="KW-0378">Hydrolase</keyword>
<dbReference type="GO" id="GO:0004185">
    <property type="term" value="F:serine-type carboxypeptidase activity"/>
    <property type="evidence" value="ECO:0007669"/>
    <property type="project" value="UniProtKB-EC"/>
</dbReference>
<gene>
    <name evidence="2" type="ORF">HanXRQr2_Chr07g0312391</name>
</gene>
<proteinExistence type="inferred from homology"/>
<dbReference type="Gene3D" id="3.40.50.1820">
    <property type="entry name" value="alpha/beta hydrolase"/>
    <property type="match status" value="1"/>
</dbReference>
<dbReference type="InterPro" id="IPR029058">
    <property type="entry name" value="AB_hydrolase_fold"/>
</dbReference>
<comment type="similarity">
    <text evidence="1">Belongs to the peptidase S10 family.</text>
</comment>
<dbReference type="SUPFAM" id="SSF53474">
    <property type="entry name" value="alpha/beta-Hydrolases"/>
    <property type="match status" value="1"/>
</dbReference>
<dbReference type="AlphaFoldDB" id="A0A9K3NGZ4"/>
<name>A0A9K3NGZ4_HELAN</name>
<protein>
    <submittedName>
        <fullName evidence="2">Carboxypeptidase D</fullName>
        <ecNumber evidence="2">3.4.16.6</ecNumber>
    </submittedName>
</protein>
<dbReference type="EC" id="3.4.16.6" evidence="2"/>